<dbReference type="AlphaFoldDB" id="A0AAE1SW68"/>
<dbReference type="SMART" id="SM00724">
    <property type="entry name" value="TLC"/>
    <property type="match status" value="1"/>
</dbReference>
<reference evidence="8" key="1">
    <citation type="submission" date="2023-12" db="EMBL/GenBank/DDBJ databases">
        <title>Genome assembly of Anisodus tanguticus.</title>
        <authorList>
            <person name="Wang Y.-J."/>
        </authorList>
    </citation>
    <scope>NUCLEOTIDE SEQUENCE</scope>
    <source>
        <strain evidence="8">KB-2021</strain>
        <tissue evidence="8">Leaf</tissue>
    </source>
</reference>
<gene>
    <name evidence="8" type="ORF">RND71_003295</name>
</gene>
<comment type="caution">
    <text evidence="8">The sequence shown here is derived from an EMBL/GenBank/DDBJ whole genome shotgun (WGS) entry which is preliminary data.</text>
</comment>
<evidence type="ECO:0000313" key="8">
    <source>
        <dbReference type="EMBL" id="KAK4376999.1"/>
    </source>
</evidence>
<feature type="transmembrane region" description="Helical" evidence="6">
    <location>
        <begin position="175"/>
        <end position="194"/>
    </location>
</feature>
<feature type="transmembrane region" description="Helical" evidence="6">
    <location>
        <begin position="214"/>
        <end position="237"/>
    </location>
</feature>
<keyword evidence="3 6" id="KW-1133">Transmembrane helix</keyword>
<name>A0AAE1SW68_9SOLA</name>
<keyword evidence="2 5" id="KW-0812">Transmembrane</keyword>
<comment type="subcellular location">
    <subcellularLocation>
        <location evidence="1">Membrane</location>
        <topology evidence="1">Multi-pass membrane protein</topology>
    </subcellularLocation>
</comment>
<dbReference type="PANTHER" id="PTHR31766:SF8">
    <property type="entry name" value="TLC DOMAIN-CONTAINING PROTEIN"/>
    <property type="match status" value="1"/>
</dbReference>
<dbReference type="EMBL" id="JAVYJV010000002">
    <property type="protein sequence ID" value="KAK4376999.1"/>
    <property type="molecule type" value="Genomic_DNA"/>
</dbReference>
<dbReference type="PANTHER" id="PTHR31766">
    <property type="entry name" value="GLABROUS1 ENHANCER-BINDING PROTEIN-LIKE 2"/>
    <property type="match status" value="1"/>
</dbReference>
<dbReference type="InterPro" id="IPR006634">
    <property type="entry name" value="TLC-dom"/>
</dbReference>
<dbReference type="Pfam" id="PF03798">
    <property type="entry name" value="TRAM_LAG1_CLN8"/>
    <property type="match status" value="1"/>
</dbReference>
<evidence type="ECO:0000256" key="5">
    <source>
        <dbReference type="PROSITE-ProRule" id="PRU00205"/>
    </source>
</evidence>
<feature type="transmembrane region" description="Helical" evidence="6">
    <location>
        <begin position="12"/>
        <end position="30"/>
    </location>
</feature>
<dbReference type="InterPro" id="IPR040327">
    <property type="entry name" value="At5g14285-like"/>
</dbReference>
<keyword evidence="4 5" id="KW-0472">Membrane</keyword>
<keyword evidence="9" id="KW-1185">Reference proteome</keyword>
<evidence type="ECO:0000256" key="6">
    <source>
        <dbReference type="SAM" id="Phobius"/>
    </source>
</evidence>
<sequence length="252" mass="29043">METLTILKPNLVGFSLFFSVIYLFGYLIIFKDWKEKVRSDASSCIMSLAHGTPAVILSIYSTLQNSQTSFQNLDFSTQNTPFQEMILEYSIAYFLADLLHYFVFYPSDVLFIAHHLATLYVFLTCRFVVHYGAATLITLLVLAEITSPCQNMWSLARYRRIDTPMATKLYEKLSPIFYMLYSLVRGILGPLFVYKMGLAFTSGKADGVISRPMWISWMVVIVSAILVSILWVMNLWVDFFRETQKKQLKKCN</sequence>
<dbReference type="PROSITE" id="PS50922">
    <property type="entry name" value="TLC"/>
    <property type="match status" value="1"/>
</dbReference>
<protein>
    <recommendedName>
        <fullName evidence="7">TLC domain-containing protein</fullName>
    </recommendedName>
</protein>
<evidence type="ECO:0000256" key="4">
    <source>
        <dbReference type="ARBA" id="ARBA00023136"/>
    </source>
</evidence>
<feature type="domain" description="TLC" evidence="7">
    <location>
        <begin position="36"/>
        <end position="244"/>
    </location>
</feature>
<proteinExistence type="predicted"/>
<dbReference type="GO" id="GO:0016020">
    <property type="term" value="C:membrane"/>
    <property type="evidence" value="ECO:0007669"/>
    <property type="project" value="UniProtKB-SubCell"/>
</dbReference>
<organism evidence="8 9">
    <name type="scientific">Anisodus tanguticus</name>
    <dbReference type="NCBI Taxonomy" id="243964"/>
    <lineage>
        <taxon>Eukaryota</taxon>
        <taxon>Viridiplantae</taxon>
        <taxon>Streptophyta</taxon>
        <taxon>Embryophyta</taxon>
        <taxon>Tracheophyta</taxon>
        <taxon>Spermatophyta</taxon>
        <taxon>Magnoliopsida</taxon>
        <taxon>eudicotyledons</taxon>
        <taxon>Gunneridae</taxon>
        <taxon>Pentapetalae</taxon>
        <taxon>asterids</taxon>
        <taxon>lamiids</taxon>
        <taxon>Solanales</taxon>
        <taxon>Solanaceae</taxon>
        <taxon>Solanoideae</taxon>
        <taxon>Hyoscyameae</taxon>
        <taxon>Anisodus</taxon>
    </lineage>
</organism>
<evidence type="ECO:0000313" key="9">
    <source>
        <dbReference type="Proteomes" id="UP001291623"/>
    </source>
</evidence>
<dbReference type="Proteomes" id="UP001291623">
    <property type="component" value="Unassembled WGS sequence"/>
</dbReference>
<evidence type="ECO:0000256" key="3">
    <source>
        <dbReference type="ARBA" id="ARBA00022989"/>
    </source>
</evidence>
<accession>A0AAE1SW68</accession>
<evidence type="ECO:0000259" key="7">
    <source>
        <dbReference type="PROSITE" id="PS50922"/>
    </source>
</evidence>
<evidence type="ECO:0000256" key="2">
    <source>
        <dbReference type="ARBA" id="ARBA00022692"/>
    </source>
</evidence>
<evidence type="ECO:0000256" key="1">
    <source>
        <dbReference type="ARBA" id="ARBA00004141"/>
    </source>
</evidence>